<dbReference type="Gene3D" id="1.10.8.730">
    <property type="match status" value="1"/>
</dbReference>
<evidence type="ECO:0000313" key="3">
    <source>
        <dbReference type="EMBL" id="RHC13504.1"/>
    </source>
</evidence>
<reference evidence="3 4" key="1">
    <citation type="submission" date="2018-08" db="EMBL/GenBank/DDBJ databases">
        <title>A genome reference for cultivated species of the human gut microbiota.</title>
        <authorList>
            <person name="Zou Y."/>
            <person name="Xue W."/>
            <person name="Luo G."/>
        </authorList>
    </citation>
    <scope>NUCLEOTIDE SEQUENCE [LARGE SCALE GENOMIC DNA]</scope>
    <source>
        <strain evidence="3 4">AM37-1AC</strain>
    </source>
</reference>
<comment type="caution">
    <text evidence="3">The sequence shown here is derived from an EMBL/GenBank/DDBJ whole genome shotgun (WGS) entry which is preliminary data.</text>
</comment>
<accession>A0A3R6D1P4</accession>
<dbReference type="Proteomes" id="UP000283513">
    <property type="component" value="Unassembled WGS sequence"/>
</dbReference>
<dbReference type="AlphaFoldDB" id="A0A3R6D1P4"/>
<dbReference type="NCBIfam" id="NF045971">
    <property type="entry name" value="conju_CD1110"/>
    <property type="match status" value="1"/>
</dbReference>
<name>A0A3R6D1P4_9FIRM</name>
<gene>
    <name evidence="3" type="ORF">DW856_17060</name>
</gene>
<feature type="region of interest" description="Disordered" evidence="1">
    <location>
        <begin position="1022"/>
        <end position="1067"/>
    </location>
</feature>
<dbReference type="InterPro" id="IPR051162">
    <property type="entry name" value="T4SS_component"/>
</dbReference>
<dbReference type="RefSeq" id="WP_118599070.1">
    <property type="nucleotide sequence ID" value="NZ_QSHO01000020.1"/>
</dbReference>
<dbReference type="EMBL" id="QSHO01000020">
    <property type="protein sequence ID" value="RHC13504.1"/>
    <property type="molecule type" value="Genomic_DNA"/>
</dbReference>
<protein>
    <submittedName>
        <fullName evidence="3">DUF87 domain-containing protein</fullName>
    </submittedName>
</protein>
<organism evidence="3 4">
    <name type="scientific">Roseburia intestinalis</name>
    <dbReference type="NCBI Taxonomy" id="166486"/>
    <lineage>
        <taxon>Bacteria</taxon>
        <taxon>Bacillati</taxon>
        <taxon>Bacillota</taxon>
        <taxon>Clostridia</taxon>
        <taxon>Lachnospirales</taxon>
        <taxon>Lachnospiraceae</taxon>
        <taxon>Roseburia</taxon>
    </lineage>
</organism>
<dbReference type="Pfam" id="PF19044">
    <property type="entry name" value="P-loop_TraG"/>
    <property type="match status" value="1"/>
</dbReference>
<sequence length="1092" mass="126353">MLTTHKEKEEKINIEEAYKIYKEEAGEQIEEIELKKSFFQKYRDKVEQQADIKRKIKSEQRYSDTDRKLEKMRMECESIQLRQRENPNYILSKAERRKQLAYMEAERKAKLKKQDDEKKELLRKAKRMKRRRSAMSNVPKSVQETIPYIADYEEGIFEILEGVYSKTFEMQDINYQVSKEAEQIAIFCKYGEFLNYFSEDMLVNISIVNKRANQENQEDEITFKMRHDNLNEHRKEYNRIIMRQLASGKNDIIQNKYVTITQKANNPFEAVLRFHRTQQDVINNLQHIGANSRILSTTERLSILHDIFRPNNVGAFRINYDFIKKQGISSKDYVAPASFFFDRDYFQIDGKYYRVMFLNNLPASITDDFIAKISNTDFPCIINIMVHPVEQAKGLDRVNKQITGMEAEKRESEDAAIKSGYITATISHDLEHSLTEAIELRDDMINKNQKSFLTSITVMVCDAMTMEELNENCDTLKKEARKYTCTFQTLNYQQEEGMYQSLLLGHNALLIDRTLTTESLSIFIPFTCSELFQPGGFYYGINSISKNLILSKRVNQKSPHGFVLGSTGSGKSFAVKREMLNVILNMSEDEADLIVIDPDNEYVGFISAFGDIAEIIDISANSTNYINPLDLSKNYSDDDADPMTLKSQFVMSLVEGMMSVGDTSHLETIITPMQRTIVDRALRHTYGNYLRNDYNPDYQPTLVDFQSELNHEAELSEEGNIVAQSVEYYTKGSMNVFAHRTNVDLKKRLIVFTIRDLGGQLRQIGLSIILDFIWNRMVQNSNCQKLTFLYMDEVQTVFANEFSANYIENLFKRGRKYGLVITGITQDVEGLLASPNARKMISNSGHIIMLNQSDSNLEELATMLHLSDSQRNYVTMSEEGCGLLFAEKVIVPFNDSFPKDSYLYKLMSTKFGENFNIEEGDGKLTNEDATELRKRFKLDELKQKQLQRKEKDNVAEKEQREEKTDIINDVDENIKVENKTIHQDIQQLFKTMDGNGELLQPEGVYYGINPSSKNLILSKELEQSTHREETTLDFEKNSGLSKEDRGNEMQDSHGVHETEEDGGKQNKVDEILQDMPDDMRSILLDRLLKNEK</sequence>
<dbReference type="InterPro" id="IPR027417">
    <property type="entry name" value="P-loop_NTPase"/>
</dbReference>
<proteinExistence type="predicted"/>
<evidence type="ECO:0000313" key="4">
    <source>
        <dbReference type="Proteomes" id="UP000283513"/>
    </source>
</evidence>
<dbReference type="PANTHER" id="PTHR30121">
    <property type="entry name" value="UNCHARACTERIZED PROTEIN YJGR-RELATED"/>
    <property type="match status" value="1"/>
</dbReference>
<dbReference type="SUPFAM" id="SSF52540">
    <property type="entry name" value="P-loop containing nucleoside triphosphate hydrolases"/>
    <property type="match status" value="1"/>
</dbReference>
<dbReference type="PANTHER" id="PTHR30121:SF6">
    <property type="entry name" value="SLR6007 PROTEIN"/>
    <property type="match status" value="1"/>
</dbReference>
<feature type="domain" description="TraG P-loop" evidence="2">
    <location>
        <begin position="561"/>
        <end position="874"/>
    </location>
</feature>
<dbReference type="Gene3D" id="3.40.50.300">
    <property type="entry name" value="P-loop containing nucleotide triphosphate hydrolases"/>
    <property type="match status" value="1"/>
</dbReference>
<dbReference type="InterPro" id="IPR043964">
    <property type="entry name" value="P-loop_TraG"/>
</dbReference>
<evidence type="ECO:0000256" key="1">
    <source>
        <dbReference type="SAM" id="MobiDB-lite"/>
    </source>
</evidence>
<evidence type="ECO:0000259" key="2">
    <source>
        <dbReference type="Pfam" id="PF19044"/>
    </source>
</evidence>